<name>A0A8S1HBC2_9PELO</name>
<feature type="domain" description="DUF4139" evidence="2">
    <location>
        <begin position="83"/>
        <end position="429"/>
    </location>
</feature>
<dbReference type="Pfam" id="PF13598">
    <property type="entry name" value="DUF4139"/>
    <property type="match status" value="1"/>
</dbReference>
<reference evidence="3" key="1">
    <citation type="submission" date="2020-10" db="EMBL/GenBank/DDBJ databases">
        <authorList>
            <person name="Kikuchi T."/>
        </authorList>
    </citation>
    <scope>NUCLEOTIDE SEQUENCE</scope>
    <source>
        <strain evidence="3">NKZ352</strain>
    </source>
</reference>
<dbReference type="AlphaFoldDB" id="A0A8S1HBC2"/>
<dbReference type="PANTHER" id="PTHR31005">
    <property type="entry name" value="DUF4139 DOMAIN-CONTAINING PROTEIN"/>
    <property type="match status" value="1"/>
</dbReference>
<dbReference type="InterPro" id="IPR037291">
    <property type="entry name" value="DUF4139"/>
</dbReference>
<protein>
    <recommendedName>
        <fullName evidence="2">DUF4139 domain-containing protein</fullName>
    </recommendedName>
</protein>
<gene>
    <name evidence="3" type="ORF">CAUJ_LOCUS7840</name>
</gene>
<proteinExistence type="predicted"/>
<comment type="caution">
    <text evidence="3">The sequence shown here is derived from an EMBL/GenBank/DDBJ whole genome shotgun (WGS) entry which is preliminary data.</text>
</comment>
<dbReference type="Proteomes" id="UP000835052">
    <property type="component" value="Unassembled WGS sequence"/>
</dbReference>
<feature type="region of interest" description="Disordered" evidence="1">
    <location>
        <begin position="141"/>
        <end position="182"/>
    </location>
</feature>
<feature type="compositionally biased region" description="Basic residues" evidence="1">
    <location>
        <begin position="159"/>
        <end position="176"/>
    </location>
</feature>
<evidence type="ECO:0000313" key="3">
    <source>
        <dbReference type="EMBL" id="CAD6191921.1"/>
    </source>
</evidence>
<dbReference type="PANTHER" id="PTHR31005:SF10">
    <property type="entry name" value="DUF4140 DOMAIN-CONTAINING PROTEIN"/>
    <property type="match status" value="1"/>
</dbReference>
<dbReference type="InterPro" id="IPR011935">
    <property type="entry name" value="CHP02231"/>
</dbReference>
<keyword evidence="4" id="KW-1185">Reference proteome</keyword>
<sequence>MADQKGEKKRKQLANGVARLPAYIGNLGLAKRRSCPKRKKKRTATPEPQKVLLLPQLAQAYIFLGVNISIVVETDAPGNVELYVSYQVYCASWKPAYDIRASTAEEPDQANTVQLCYYGLVEQNTGDDWRDCDVVLSTAAPSVGGSPPPLSTLAASLHRPTRGQRQRHASSARRKPMSAASEEDMGFGSFDYNEIIDAAALHRYTTGIHSRSSEENSVSMPGAEQMISTCFSIPRAVSIVSNGAEHKLLIGILDLACAFSHETVPSRSTAAYLSALVTNISALPLLPGPANIYVNNCFITKTHLRLVSPGEEFRCSLGVDPSVKVEYKPPTVSHEQVGFMSKSTLVIHEQVISLRSAKIFQGVKITVKEQIPKSNDDKIKVSVMSPELKATKTASCEARLNKEHNLEWTVVLAPGQTRDLAVRYTIEHPASESLAYKLV</sequence>
<dbReference type="EMBL" id="CAJGYM010000024">
    <property type="protein sequence ID" value="CAD6191921.1"/>
    <property type="molecule type" value="Genomic_DNA"/>
</dbReference>
<dbReference type="NCBIfam" id="TIGR02231">
    <property type="entry name" value="mucoidy inhibitor MuiA family protein"/>
    <property type="match status" value="1"/>
</dbReference>
<evidence type="ECO:0000259" key="2">
    <source>
        <dbReference type="Pfam" id="PF13598"/>
    </source>
</evidence>
<organism evidence="3 4">
    <name type="scientific">Caenorhabditis auriculariae</name>
    <dbReference type="NCBI Taxonomy" id="2777116"/>
    <lineage>
        <taxon>Eukaryota</taxon>
        <taxon>Metazoa</taxon>
        <taxon>Ecdysozoa</taxon>
        <taxon>Nematoda</taxon>
        <taxon>Chromadorea</taxon>
        <taxon>Rhabditida</taxon>
        <taxon>Rhabditina</taxon>
        <taxon>Rhabditomorpha</taxon>
        <taxon>Rhabditoidea</taxon>
        <taxon>Rhabditidae</taxon>
        <taxon>Peloderinae</taxon>
        <taxon>Caenorhabditis</taxon>
    </lineage>
</organism>
<accession>A0A8S1HBC2</accession>
<evidence type="ECO:0000256" key="1">
    <source>
        <dbReference type="SAM" id="MobiDB-lite"/>
    </source>
</evidence>
<evidence type="ECO:0000313" key="4">
    <source>
        <dbReference type="Proteomes" id="UP000835052"/>
    </source>
</evidence>
<dbReference type="OrthoDB" id="10068793at2759"/>